<name>L8X5Q1_THACA</name>
<evidence type="ECO:0000256" key="3">
    <source>
        <dbReference type="ARBA" id="ARBA00023274"/>
    </source>
</evidence>
<dbReference type="InterPro" id="IPR047988">
    <property type="entry name" value="Ribosomal_uS7m_fungi"/>
</dbReference>
<dbReference type="SUPFAM" id="SSF47973">
    <property type="entry name" value="Ribosomal protein S7"/>
    <property type="match status" value="1"/>
</dbReference>
<keyword evidence="7" id="KW-1185">Reference proteome</keyword>
<dbReference type="GO" id="GO:1990904">
    <property type="term" value="C:ribonucleoprotein complex"/>
    <property type="evidence" value="ECO:0007669"/>
    <property type="project" value="UniProtKB-KW"/>
</dbReference>
<dbReference type="HOGENOM" id="CLU_072226_2_1_1"/>
<dbReference type="Gene3D" id="1.10.455.10">
    <property type="entry name" value="Ribosomal protein S7 domain"/>
    <property type="match status" value="1"/>
</dbReference>
<dbReference type="InterPro" id="IPR023798">
    <property type="entry name" value="Ribosomal_uS7_dom"/>
</dbReference>
<keyword evidence="3" id="KW-0687">Ribonucleoprotein</keyword>
<evidence type="ECO:0000313" key="6">
    <source>
        <dbReference type="EMBL" id="ELU44343.1"/>
    </source>
</evidence>
<comment type="similarity">
    <text evidence="1">Belongs to the universal ribosomal protein uS7 family.</text>
</comment>
<keyword evidence="2" id="KW-0689">Ribosomal protein</keyword>
<dbReference type="STRING" id="983506.L8X5Q1"/>
<dbReference type="CDD" id="cd14868">
    <property type="entry name" value="uS7_Mitochondria_Fungi"/>
    <property type="match status" value="1"/>
</dbReference>
<dbReference type="Proteomes" id="UP000011668">
    <property type="component" value="Unassembled WGS sequence"/>
</dbReference>
<reference evidence="6 7" key="1">
    <citation type="journal article" date="2013" name="Nat. Commun.">
        <title>The evolution and pathogenic mechanisms of the rice sheath blight pathogen.</title>
        <authorList>
            <person name="Zheng A."/>
            <person name="Lin R."/>
            <person name="Xu L."/>
            <person name="Qin P."/>
            <person name="Tang C."/>
            <person name="Ai P."/>
            <person name="Zhang D."/>
            <person name="Liu Y."/>
            <person name="Sun Z."/>
            <person name="Feng H."/>
            <person name="Wang Y."/>
            <person name="Chen Y."/>
            <person name="Liang X."/>
            <person name="Fu R."/>
            <person name="Li Q."/>
            <person name="Zhang J."/>
            <person name="Yu X."/>
            <person name="Xie Z."/>
            <person name="Ding L."/>
            <person name="Guan P."/>
            <person name="Tang J."/>
            <person name="Liang Y."/>
            <person name="Wang S."/>
            <person name="Deng Q."/>
            <person name="Li S."/>
            <person name="Zhu J."/>
            <person name="Wang L."/>
            <person name="Liu H."/>
            <person name="Li P."/>
        </authorList>
    </citation>
    <scope>NUCLEOTIDE SEQUENCE [LARGE SCALE GENOMIC DNA]</scope>
    <source>
        <strain evidence="7">AG-1 IA</strain>
    </source>
</reference>
<comment type="caution">
    <text evidence="6">The sequence shown here is derived from an EMBL/GenBank/DDBJ whole genome shotgun (WGS) entry which is preliminary data.</text>
</comment>
<sequence>MLRVFLGLFTVFSIYHEMYDSKPKRTSSGLVQPKSNLSPSGCAPLPYLIIVDQLKLSISELPPPMSTLIHRLRPTSRSWGLQAPYKSILTHFRTNSTRSLAEPTTPVSTTVPTPNSTTAPSLLPESSFAQRFAAEKYEKPPVTPFSESDSLSPTRLPAGTRLPPISDPLLDFTASLIQKHGERTKAARTVAQVLEHIHILTGGAPPLPIYREAIRLVSPSVKVVTLKKRAKNLPTPRPLTERQRTRTGILAIFKASDKRPEKHVWERVGRECINVLRGDSDAIKKLEEVHRFAMANR</sequence>
<accession>L8X5Q1</accession>
<dbReference type="Pfam" id="PF00177">
    <property type="entry name" value="Ribosomal_S7"/>
    <property type="match status" value="1"/>
</dbReference>
<evidence type="ECO:0000256" key="2">
    <source>
        <dbReference type="ARBA" id="ARBA00022980"/>
    </source>
</evidence>
<dbReference type="GO" id="GO:0006412">
    <property type="term" value="P:translation"/>
    <property type="evidence" value="ECO:0007669"/>
    <property type="project" value="InterPro"/>
</dbReference>
<dbReference type="EMBL" id="AFRT01000344">
    <property type="protein sequence ID" value="ELU44343.1"/>
    <property type="molecule type" value="Genomic_DNA"/>
</dbReference>
<organism evidence="6 7">
    <name type="scientific">Thanatephorus cucumeris (strain AG1-IA)</name>
    <name type="common">Rice sheath blight fungus</name>
    <name type="synonym">Rhizoctonia solani</name>
    <dbReference type="NCBI Taxonomy" id="983506"/>
    <lineage>
        <taxon>Eukaryota</taxon>
        <taxon>Fungi</taxon>
        <taxon>Dikarya</taxon>
        <taxon>Basidiomycota</taxon>
        <taxon>Agaricomycotina</taxon>
        <taxon>Agaricomycetes</taxon>
        <taxon>Cantharellales</taxon>
        <taxon>Ceratobasidiaceae</taxon>
        <taxon>Rhizoctonia</taxon>
        <taxon>Rhizoctonia solani AG-1</taxon>
    </lineage>
</organism>
<evidence type="ECO:0000256" key="1">
    <source>
        <dbReference type="ARBA" id="ARBA00007151"/>
    </source>
</evidence>
<feature type="domain" description="Small ribosomal subunit protein uS7" evidence="5">
    <location>
        <begin position="175"/>
        <end position="297"/>
    </location>
</feature>
<evidence type="ECO:0000313" key="7">
    <source>
        <dbReference type="Proteomes" id="UP000011668"/>
    </source>
</evidence>
<dbReference type="AlphaFoldDB" id="L8X5Q1"/>
<protein>
    <submittedName>
        <fullName evidence="6">Ribosomal s7p/S5e domain-containing protein</fullName>
    </submittedName>
</protein>
<evidence type="ECO:0000256" key="4">
    <source>
        <dbReference type="SAM" id="MobiDB-lite"/>
    </source>
</evidence>
<dbReference type="InterPro" id="IPR036823">
    <property type="entry name" value="Ribosomal_uS7_dom_sf"/>
</dbReference>
<gene>
    <name evidence="6" type="ORF">AG1IA_01626</name>
</gene>
<feature type="compositionally biased region" description="Low complexity" evidence="4">
    <location>
        <begin position="103"/>
        <end position="121"/>
    </location>
</feature>
<dbReference type="OrthoDB" id="9972728at2759"/>
<feature type="region of interest" description="Disordered" evidence="4">
    <location>
        <begin position="99"/>
        <end position="122"/>
    </location>
</feature>
<evidence type="ECO:0000259" key="5">
    <source>
        <dbReference type="Pfam" id="PF00177"/>
    </source>
</evidence>
<dbReference type="InterPro" id="IPR000235">
    <property type="entry name" value="Ribosomal_uS7"/>
</dbReference>
<dbReference type="PANTHER" id="PTHR11205">
    <property type="entry name" value="RIBOSOMAL PROTEIN S7"/>
    <property type="match status" value="1"/>
</dbReference>
<proteinExistence type="inferred from homology"/>
<dbReference type="GO" id="GO:0005840">
    <property type="term" value="C:ribosome"/>
    <property type="evidence" value="ECO:0007669"/>
    <property type="project" value="UniProtKB-KW"/>
</dbReference>